<dbReference type="Proteomes" id="UP000299102">
    <property type="component" value="Unassembled WGS sequence"/>
</dbReference>
<dbReference type="AlphaFoldDB" id="A0A4C1VGD1"/>
<organism evidence="1 2">
    <name type="scientific">Eumeta variegata</name>
    <name type="common">Bagworm moth</name>
    <name type="synonym">Eumeta japonica</name>
    <dbReference type="NCBI Taxonomy" id="151549"/>
    <lineage>
        <taxon>Eukaryota</taxon>
        <taxon>Metazoa</taxon>
        <taxon>Ecdysozoa</taxon>
        <taxon>Arthropoda</taxon>
        <taxon>Hexapoda</taxon>
        <taxon>Insecta</taxon>
        <taxon>Pterygota</taxon>
        <taxon>Neoptera</taxon>
        <taxon>Endopterygota</taxon>
        <taxon>Lepidoptera</taxon>
        <taxon>Glossata</taxon>
        <taxon>Ditrysia</taxon>
        <taxon>Tineoidea</taxon>
        <taxon>Psychidae</taxon>
        <taxon>Oiketicinae</taxon>
        <taxon>Eumeta</taxon>
    </lineage>
</organism>
<sequence>MAQRDLIPGGGIMLGIFYFNDFCTYLTVLGRLNGDDVEMTMAALTNDLGSLAKGFAQELEIAVIIRFAQRQVHNMS</sequence>
<comment type="caution">
    <text evidence="1">The sequence shown here is derived from an EMBL/GenBank/DDBJ whole genome shotgun (WGS) entry which is preliminary data.</text>
</comment>
<keyword evidence="2" id="KW-1185">Reference proteome</keyword>
<gene>
    <name evidence="1" type="ORF">EVAR_80464_1</name>
</gene>
<dbReference type="EMBL" id="BGZK01000344">
    <property type="protein sequence ID" value="GBP38178.1"/>
    <property type="molecule type" value="Genomic_DNA"/>
</dbReference>
<accession>A0A4C1VGD1</accession>
<reference evidence="1 2" key="1">
    <citation type="journal article" date="2019" name="Commun. Biol.">
        <title>The bagworm genome reveals a unique fibroin gene that provides high tensile strength.</title>
        <authorList>
            <person name="Kono N."/>
            <person name="Nakamura H."/>
            <person name="Ohtoshi R."/>
            <person name="Tomita M."/>
            <person name="Numata K."/>
            <person name="Arakawa K."/>
        </authorList>
    </citation>
    <scope>NUCLEOTIDE SEQUENCE [LARGE SCALE GENOMIC DNA]</scope>
</reference>
<evidence type="ECO:0000313" key="2">
    <source>
        <dbReference type="Proteomes" id="UP000299102"/>
    </source>
</evidence>
<name>A0A4C1VGD1_EUMVA</name>
<protein>
    <submittedName>
        <fullName evidence="1">Uncharacterized protein</fullName>
    </submittedName>
</protein>
<proteinExistence type="predicted"/>
<evidence type="ECO:0000313" key="1">
    <source>
        <dbReference type="EMBL" id="GBP38178.1"/>
    </source>
</evidence>